<comment type="caution">
    <text evidence="8">The sequence shown here is derived from an EMBL/GenBank/DDBJ whole genome shotgun (WGS) entry which is preliminary data.</text>
</comment>
<dbReference type="OrthoDB" id="9131041at2"/>
<evidence type="ECO:0000313" key="8">
    <source>
        <dbReference type="EMBL" id="TXL64524.1"/>
    </source>
</evidence>
<dbReference type="AlphaFoldDB" id="A0A5C8NSY8"/>
<feature type="domain" description="Nudix hydrolase" evidence="7">
    <location>
        <begin position="1"/>
        <end position="133"/>
    </location>
</feature>
<dbReference type="InterPro" id="IPR015797">
    <property type="entry name" value="NUDIX_hydrolase-like_dom_sf"/>
</dbReference>
<dbReference type="PROSITE" id="PS00893">
    <property type="entry name" value="NUDIX_BOX"/>
    <property type="match status" value="1"/>
</dbReference>
<evidence type="ECO:0000313" key="9">
    <source>
        <dbReference type="Proteomes" id="UP000321574"/>
    </source>
</evidence>
<evidence type="ECO:0000256" key="6">
    <source>
        <dbReference type="RuleBase" id="RU003476"/>
    </source>
</evidence>
<dbReference type="InterPro" id="IPR000086">
    <property type="entry name" value="NUDIX_hydrolase_dom"/>
</dbReference>
<keyword evidence="9" id="KW-1185">Reference proteome</keyword>
<dbReference type="PROSITE" id="PS51462">
    <property type="entry name" value="NUDIX"/>
    <property type="match status" value="1"/>
</dbReference>
<evidence type="ECO:0000256" key="2">
    <source>
        <dbReference type="ARBA" id="ARBA00005582"/>
    </source>
</evidence>
<dbReference type="EMBL" id="VDUW01000005">
    <property type="protein sequence ID" value="TXL64524.1"/>
    <property type="molecule type" value="Genomic_DNA"/>
</dbReference>
<dbReference type="Proteomes" id="UP000321574">
    <property type="component" value="Unassembled WGS sequence"/>
</dbReference>
<dbReference type="InterPro" id="IPR020476">
    <property type="entry name" value="Nudix_hydrolase"/>
</dbReference>
<dbReference type="GO" id="GO:0046872">
    <property type="term" value="F:metal ion binding"/>
    <property type="evidence" value="ECO:0007669"/>
    <property type="project" value="UniProtKB-KW"/>
</dbReference>
<dbReference type="PRINTS" id="PR00502">
    <property type="entry name" value="NUDIXFAMILY"/>
</dbReference>
<keyword evidence="5" id="KW-0460">Magnesium</keyword>
<accession>A0A5C8NSY8</accession>
<dbReference type="Pfam" id="PF00293">
    <property type="entry name" value="NUDIX"/>
    <property type="match status" value="1"/>
</dbReference>
<dbReference type="GO" id="GO:0005737">
    <property type="term" value="C:cytoplasm"/>
    <property type="evidence" value="ECO:0007669"/>
    <property type="project" value="TreeGrafter"/>
</dbReference>
<evidence type="ECO:0000256" key="4">
    <source>
        <dbReference type="ARBA" id="ARBA00022801"/>
    </source>
</evidence>
<name>A0A5C8NSY8_9BACI</name>
<comment type="similarity">
    <text evidence="2 6">Belongs to the Nudix hydrolase family.</text>
</comment>
<protein>
    <submittedName>
        <fullName evidence="8">8-oxo-dGTP diphosphatase</fullName>
    </submittedName>
</protein>
<keyword evidence="4 6" id="KW-0378">Hydrolase</keyword>
<dbReference type="Gene3D" id="3.90.79.10">
    <property type="entry name" value="Nucleoside Triphosphate Pyrophosphohydrolase"/>
    <property type="match status" value="1"/>
</dbReference>
<reference evidence="8 9" key="1">
    <citation type="submission" date="2019-06" db="EMBL/GenBank/DDBJ databases">
        <title>Cerasibacillus sp. nov., isolated from maize field.</title>
        <authorList>
            <person name="Lin S.-Y."/>
            <person name="Tsai C.-F."/>
            <person name="Young C.-C."/>
        </authorList>
    </citation>
    <scope>NUCLEOTIDE SEQUENCE [LARGE SCALE GENOMIC DNA]</scope>
    <source>
        <strain evidence="8 9">CC-CFT480</strain>
    </source>
</reference>
<evidence type="ECO:0000259" key="7">
    <source>
        <dbReference type="PROSITE" id="PS51462"/>
    </source>
</evidence>
<gene>
    <name evidence="8" type="ORF">FHP05_09415</name>
</gene>
<dbReference type="GO" id="GO:0016818">
    <property type="term" value="F:hydrolase activity, acting on acid anhydrides, in phosphorus-containing anhydrides"/>
    <property type="evidence" value="ECO:0007669"/>
    <property type="project" value="TreeGrafter"/>
</dbReference>
<comment type="cofactor">
    <cofactor evidence="1">
        <name>Mg(2+)</name>
        <dbReference type="ChEBI" id="CHEBI:18420"/>
    </cofactor>
</comment>
<proteinExistence type="inferred from homology"/>
<keyword evidence="3" id="KW-0479">Metal-binding</keyword>
<evidence type="ECO:0000256" key="1">
    <source>
        <dbReference type="ARBA" id="ARBA00001946"/>
    </source>
</evidence>
<dbReference type="PANTHER" id="PTHR43758">
    <property type="entry name" value="7,8-DIHYDRO-8-OXOGUANINE TRIPHOSPHATASE"/>
    <property type="match status" value="1"/>
</dbReference>
<evidence type="ECO:0000256" key="5">
    <source>
        <dbReference type="ARBA" id="ARBA00022842"/>
    </source>
</evidence>
<dbReference type="SUPFAM" id="SSF55811">
    <property type="entry name" value="Nudix"/>
    <property type="match status" value="1"/>
</dbReference>
<dbReference type="InterPro" id="IPR020084">
    <property type="entry name" value="NUDIX_hydrolase_CS"/>
</dbReference>
<organism evidence="8 9">
    <name type="scientific">Cerasibacillus terrae</name>
    <dbReference type="NCBI Taxonomy" id="2498845"/>
    <lineage>
        <taxon>Bacteria</taxon>
        <taxon>Bacillati</taxon>
        <taxon>Bacillota</taxon>
        <taxon>Bacilli</taxon>
        <taxon>Bacillales</taxon>
        <taxon>Bacillaceae</taxon>
        <taxon>Cerasibacillus</taxon>
    </lineage>
</organism>
<evidence type="ECO:0000256" key="3">
    <source>
        <dbReference type="ARBA" id="ARBA00022723"/>
    </source>
</evidence>
<dbReference type="PANTHER" id="PTHR43758:SF2">
    <property type="entry name" value="OXIDIZED PURINE NUCLEOSIDE TRIPHOSPHATE HYDROLASE"/>
    <property type="match status" value="1"/>
</dbReference>
<dbReference type="CDD" id="cd18886">
    <property type="entry name" value="NUDIX_MutT_Nudt1"/>
    <property type="match status" value="1"/>
</dbReference>
<sequence length="165" mass="19398">MMLPYTICFIKRGNEILLLNRNKSPLMGMWNGVGGKVEKEETHEQCVIREVEEETGITLSHVDYKGTITWNVDDSPLSGMYAYLANVPETFSYDTPIQTREGVLEWKDISWILHQENKGVVSNIKYFLPYMLRDNKLYTYHLVYKQDQIKQFTANEKDYMHKANY</sequence>